<dbReference type="OrthoDB" id="9810372at2"/>
<dbReference type="InterPro" id="IPR043129">
    <property type="entry name" value="ATPase_NBD"/>
</dbReference>
<dbReference type="InterPro" id="IPR049874">
    <property type="entry name" value="ROK_cs"/>
</dbReference>
<keyword evidence="7" id="KW-0067">ATP-binding</keyword>
<dbReference type="PANTHER" id="PTHR18964">
    <property type="entry name" value="ROK (REPRESSOR, ORF, KINASE) FAMILY"/>
    <property type="match status" value="1"/>
</dbReference>
<comment type="similarity">
    <text evidence="1">Belongs to the ROK (NagC/XylR) family.</text>
</comment>
<evidence type="ECO:0000313" key="9">
    <source>
        <dbReference type="EMBL" id="KKK35516.1"/>
    </source>
</evidence>
<dbReference type="RefSeq" id="WP_046511430.1">
    <property type="nucleotide sequence ID" value="NZ_LAYZ01000001.1"/>
</dbReference>
<proteinExistence type="inferred from homology"/>
<evidence type="ECO:0000256" key="6">
    <source>
        <dbReference type="ARBA" id="ARBA00022777"/>
    </source>
</evidence>
<evidence type="ECO:0000256" key="8">
    <source>
        <dbReference type="ARBA" id="ARBA00032386"/>
    </source>
</evidence>
<organism evidence="9 10">
    <name type="scientific">Salinicoccus sediminis</name>
    <dbReference type="NCBI Taxonomy" id="1432562"/>
    <lineage>
        <taxon>Bacteria</taxon>
        <taxon>Bacillati</taxon>
        <taxon>Bacillota</taxon>
        <taxon>Bacilli</taxon>
        <taxon>Bacillales</taxon>
        <taxon>Staphylococcaceae</taxon>
        <taxon>Salinicoccus</taxon>
    </lineage>
</organism>
<dbReference type="PATRIC" id="fig|1432562.3.peg.290"/>
<dbReference type="STRING" id="1432562.WN59_01400"/>
<keyword evidence="5" id="KW-0547">Nucleotide-binding</keyword>
<evidence type="ECO:0000256" key="2">
    <source>
        <dbReference type="ARBA" id="ARBA00012323"/>
    </source>
</evidence>
<gene>
    <name evidence="9" type="ORF">WN59_01400</name>
</gene>
<protein>
    <recommendedName>
        <fullName evidence="3">Glucokinase</fullName>
        <ecNumber evidence="2">2.7.1.2</ecNumber>
    </recommendedName>
    <alternativeName>
        <fullName evidence="8">Glucose kinase</fullName>
    </alternativeName>
</protein>
<evidence type="ECO:0000256" key="3">
    <source>
        <dbReference type="ARBA" id="ARBA00014701"/>
    </source>
</evidence>
<evidence type="ECO:0000256" key="7">
    <source>
        <dbReference type="ARBA" id="ARBA00022840"/>
    </source>
</evidence>
<dbReference type="NCBIfam" id="TIGR00744">
    <property type="entry name" value="ROK_glcA_fam"/>
    <property type="match status" value="1"/>
</dbReference>
<dbReference type="GO" id="GO:0006096">
    <property type="term" value="P:glycolytic process"/>
    <property type="evidence" value="ECO:0007669"/>
    <property type="project" value="InterPro"/>
</dbReference>
<dbReference type="Gene3D" id="3.30.420.40">
    <property type="match status" value="2"/>
</dbReference>
<sequence>MNVILAADIGGTSCKLGIFDEELNLIEKWEIPTDISEEGSHILADVHDSFRSKEESLNFKVEESLGAGLGMPGPVDFEKGILNGCINLNMKGKRSIATTFRELSGAATIVDNDANVAALGEQSRGAGHGHSEVVMITLGTGVGGGVISGGRLIHGTGGSGGEIGHITVDFDGRFQCNCGKKGCLETVASATGMVNLAGYHSDDYENSVLSAAVKEGTLTSKAIVDAAMTGDPLAEFVVEEAARYLAAAMSNISVITNPGYFIFGGGVSRAGRYLTDKIKKYYDTLIFPPAADDMEIAMAELGNDAGMYGAATLVKQYLIKK</sequence>
<dbReference type="Proteomes" id="UP000034287">
    <property type="component" value="Unassembled WGS sequence"/>
</dbReference>
<reference evidence="9 10" key="1">
    <citation type="submission" date="2015-04" db="EMBL/GenBank/DDBJ databases">
        <title>Taxonomic description and genome sequence of Salinicoccus sediminis sp. nov., a novel hyper halotolerant bacterium isolated from marine sediment.</title>
        <authorList>
            <person name="Mathan Kumar R."/>
            <person name="Kaur G."/>
            <person name="Kumar N."/>
            <person name="Kumar A."/>
            <person name="Singh N.K."/>
            <person name="Kaur N."/>
            <person name="Mayilraj S."/>
        </authorList>
    </citation>
    <scope>NUCLEOTIDE SEQUENCE [LARGE SCALE GENOMIC DNA]</scope>
    <source>
        <strain evidence="9 10">SV-16</strain>
    </source>
</reference>
<dbReference type="InterPro" id="IPR004654">
    <property type="entry name" value="ROK_glcA"/>
</dbReference>
<keyword evidence="6 9" id="KW-0418">Kinase</keyword>
<dbReference type="Pfam" id="PF00480">
    <property type="entry name" value="ROK"/>
    <property type="match status" value="1"/>
</dbReference>
<evidence type="ECO:0000256" key="4">
    <source>
        <dbReference type="ARBA" id="ARBA00022679"/>
    </source>
</evidence>
<keyword evidence="4" id="KW-0808">Transferase</keyword>
<dbReference type="PROSITE" id="PS01125">
    <property type="entry name" value="ROK"/>
    <property type="match status" value="1"/>
</dbReference>
<dbReference type="GO" id="GO:0005737">
    <property type="term" value="C:cytoplasm"/>
    <property type="evidence" value="ECO:0007669"/>
    <property type="project" value="InterPro"/>
</dbReference>
<dbReference type="PANTHER" id="PTHR18964:SF149">
    <property type="entry name" value="BIFUNCTIONAL UDP-N-ACETYLGLUCOSAMINE 2-EPIMERASE_N-ACETYLMANNOSAMINE KINASE"/>
    <property type="match status" value="1"/>
</dbReference>
<dbReference type="AlphaFoldDB" id="A0A0M2SP86"/>
<keyword evidence="10" id="KW-1185">Reference proteome</keyword>
<dbReference type="InterPro" id="IPR000600">
    <property type="entry name" value="ROK"/>
</dbReference>
<evidence type="ECO:0000256" key="1">
    <source>
        <dbReference type="ARBA" id="ARBA00006479"/>
    </source>
</evidence>
<dbReference type="EMBL" id="LAYZ01000001">
    <property type="protein sequence ID" value="KKK35516.1"/>
    <property type="molecule type" value="Genomic_DNA"/>
</dbReference>
<dbReference type="GO" id="GO:0005524">
    <property type="term" value="F:ATP binding"/>
    <property type="evidence" value="ECO:0007669"/>
    <property type="project" value="UniProtKB-KW"/>
</dbReference>
<dbReference type="GO" id="GO:0004340">
    <property type="term" value="F:glucokinase activity"/>
    <property type="evidence" value="ECO:0007669"/>
    <property type="project" value="UniProtKB-EC"/>
</dbReference>
<evidence type="ECO:0000256" key="5">
    <source>
        <dbReference type="ARBA" id="ARBA00022741"/>
    </source>
</evidence>
<evidence type="ECO:0000313" key="10">
    <source>
        <dbReference type="Proteomes" id="UP000034287"/>
    </source>
</evidence>
<name>A0A0M2SP86_9STAP</name>
<comment type="caution">
    <text evidence="9">The sequence shown here is derived from an EMBL/GenBank/DDBJ whole genome shotgun (WGS) entry which is preliminary data.</text>
</comment>
<dbReference type="SUPFAM" id="SSF53067">
    <property type="entry name" value="Actin-like ATPase domain"/>
    <property type="match status" value="1"/>
</dbReference>
<dbReference type="EC" id="2.7.1.2" evidence="2"/>
<accession>A0A0M2SP86</accession>